<keyword evidence="4 5" id="KW-0732">Signal</keyword>
<feature type="signal peptide" evidence="5">
    <location>
        <begin position="1"/>
        <end position="22"/>
    </location>
</feature>
<dbReference type="InterPro" id="IPR039424">
    <property type="entry name" value="SBP_5"/>
</dbReference>
<accession>A0A095T8A0</accession>
<evidence type="ECO:0000256" key="2">
    <source>
        <dbReference type="ARBA" id="ARBA00005695"/>
    </source>
</evidence>
<dbReference type="InterPro" id="IPR000914">
    <property type="entry name" value="SBP_5_dom"/>
</dbReference>
<dbReference type="Pfam" id="PF00496">
    <property type="entry name" value="SBP_bac_5"/>
    <property type="match status" value="1"/>
</dbReference>
<feature type="chain" id="PRO_5001910698" description="Solute-binding protein family 5 domain-containing protein" evidence="5">
    <location>
        <begin position="23"/>
        <end position="532"/>
    </location>
</feature>
<proteinExistence type="inferred from homology"/>
<dbReference type="SUPFAM" id="SSF53850">
    <property type="entry name" value="Periplasmic binding protein-like II"/>
    <property type="match status" value="1"/>
</dbReference>
<dbReference type="CDD" id="cd08504">
    <property type="entry name" value="PBP2_OppA"/>
    <property type="match status" value="1"/>
</dbReference>
<evidence type="ECO:0000256" key="4">
    <source>
        <dbReference type="ARBA" id="ARBA00022729"/>
    </source>
</evidence>
<evidence type="ECO:0000256" key="5">
    <source>
        <dbReference type="SAM" id="SignalP"/>
    </source>
</evidence>
<organism evidence="7 8">
    <name type="scientific">Tatumella morbirosei</name>
    <dbReference type="NCBI Taxonomy" id="642227"/>
    <lineage>
        <taxon>Bacteria</taxon>
        <taxon>Pseudomonadati</taxon>
        <taxon>Pseudomonadota</taxon>
        <taxon>Gammaproteobacteria</taxon>
        <taxon>Enterobacterales</taxon>
        <taxon>Erwiniaceae</taxon>
        <taxon>Tatumella</taxon>
    </lineage>
</organism>
<evidence type="ECO:0000313" key="7">
    <source>
        <dbReference type="EMBL" id="KGD73086.1"/>
    </source>
</evidence>
<dbReference type="STRING" id="642227.HA49_12900"/>
<dbReference type="GO" id="GO:1904680">
    <property type="term" value="F:peptide transmembrane transporter activity"/>
    <property type="evidence" value="ECO:0007669"/>
    <property type="project" value="TreeGrafter"/>
</dbReference>
<evidence type="ECO:0000259" key="6">
    <source>
        <dbReference type="Pfam" id="PF00496"/>
    </source>
</evidence>
<dbReference type="EMBL" id="JPKR02000003">
    <property type="protein sequence ID" value="KGD73086.1"/>
    <property type="molecule type" value="Genomic_DNA"/>
</dbReference>
<dbReference type="FunFam" id="3.90.76.10:FF:000001">
    <property type="entry name" value="Oligopeptide ABC transporter substrate-binding protein"/>
    <property type="match status" value="1"/>
</dbReference>
<dbReference type="eggNOG" id="COG4166">
    <property type="taxonomic scope" value="Bacteria"/>
</dbReference>
<keyword evidence="3" id="KW-0813">Transport</keyword>
<dbReference type="PANTHER" id="PTHR30290:SF23">
    <property type="entry name" value="PERIPLASMIC MUREIN PEPTIDE-BINDING PROTEIN"/>
    <property type="match status" value="1"/>
</dbReference>
<dbReference type="Gene3D" id="3.40.190.10">
    <property type="entry name" value="Periplasmic binding protein-like II"/>
    <property type="match status" value="1"/>
</dbReference>
<protein>
    <recommendedName>
        <fullName evidence="6">Solute-binding protein family 5 domain-containing protein</fullName>
    </recommendedName>
</protein>
<evidence type="ECO:0000256" key="3">
    <source>
        <dbReference type="ARBA" id="ARBA00022448"/>
    </source>
</evidence>
<comment type="caution">
    <text evidence="7">The sequence shown here is derived from an EMBL/GenBank/DDBJ whole genome shotgun (WGS) entry which is preliminary data.</text>
</comment>
<evidence type="ECO:0000256" key="1">
    <source>
        <dbReference type="ARBA" id="ARBA00004196"/>
    </source>
</evidence>
<name>A0A095T8A0_9GAMM</name>
<comment type="similarity">
    <text evidence="2">Belongs to the bacterial solute-binding protein 5 family.</text>
</comment>
<feature type="domain" description="Solute-binding protein family 5" evidence="6">
    <location>
        <begin position="78"/>
        <end position="401"/>
    </location>
</feature>
<dbReference type="InterPro" id="IPR030678">
    <property type="entry name" value="Peptide/Ni-bd"/>
</dbReference>
<comment type="subcellular location">
    <subcellularLocation>
        <location evidence="1">Cell envelope</location>
    </subcellularLocation>
</comment>
<dbReference type="PANTHER" id="PTHR30290">
    <property type="entry name" value="PERIPLASMIC BINDING COMPONENT OF ABC TRANSPORTER"/>
    <property type="match status" value="1"/>
</dbReference>
<dbReference type="Proteomes" id="UP000029577">
    <property type="component" value="Unassembled WGS sequence"/>
</dbReference>
<gene>
    <name evidence="7" type="ORF">HA49_12900</name>
</gene>
<evidence type="ECO:0000313" key="8">
    <source>
        <dbReference type="Proteomes" id="UP000029577"/>
    </source>
</evidence>
<dbReference type="Gene3D" id="3.90.76.10">
    <property type="entry name" value="Dipeptide-binding Protein, Domain 1"/>
    <property type="match status" value="1"/>
</dbReference>
<dbReference type="PIRSF" id="PIRSF002741">
    <property type="entry name" value="MppA"/>
    <property type="match status" value="1"/>
</dbReference>
<sequence>MVYPISSILLALAVIMSAPVKAVDISEGSRPPDRQVVVRQVTSLPSTFDPLKQTQPEDAPWLQDLFEGLTRVDPQGNILPGVAVSWGSNDNRNWIFTLRKNARWSDGTPVTADDFVHGWQRLAETDTASLYKTYLQQSGVKNAQQVIRGELPPQALGITAIDSTHLKITLARPLAYFPVMTTHPAFYPQKHRNQSGHWWDNGQTQLFNGAWMLSGHSQPHSIDLTPNPYYYNAAGTVLTKVTYIEIKNDPELFRRYALGNVHISAPLKLHQPVNEPFKNQIVSSPRLANWLLVFDQVNGPTTDVRVRKALSWSIDRKAIVASILQNRAIVAWQMTPASTGNFTPQLLSAEQHTVQERITQAKSLLLSAGYGPSRPLSLTFSYRDAGDEPQVVRAIAAMWQKQLHAQIILKPLSPGQPPEPVANVTGATVLAEFNHPAAFLNPLTTGHPQNISKFSNKQYDSLIHRAEQESSDQLRNQDYNQAEHLIAEQVPVAPVYQYATQRLVAPELQGYQEKNPQGLYYSRELWMGLPAE</sequence>
<dbReference type="GO" id="GO:0015833">
    <property type="term" value="P:peptide transport"/>
    <property type="evidence" value="ECO:0007669"/>
    <property type="project" value="TreeGrafter"/>
</dbReference>
<dbReference type="GO" id="GO:0043190">
    <property type="term" value="C:ATP-binding cassette (ABC) transporter complex"/>
    <property type="evidence" value="ECO:0007669"/>
    <property type="project" value="InterPro"/>
</dbReference>
<dbReference type="Gene3D" id="3.10.105.10">
    <property type="entry name" value="Dipeptide-binding Protein, Domain 3"/>
    <property type="match status" value="1"/>
</dbReference>
<keyword evidence="8" id="KW-1185">Reference proteome</keyword>
<dbReference type="AlphaFoldDB" id="A0A095T8A0"/>
<dbReference type="GO" id="GO:0030288">
    <property type="term" value="C:outer membrane-bounded periplasmic space"/>
    <property type="evidence" value="ECO:0007669"/>
    <property type="project" value="TreeGrafter"/>
</dbReference>
<reference evidence="7" key="1">
    <citation type="submission" date="2014-12" db="EMBL/GenBank/DDBJ databases">
        <title>The draft genome of the Tatumella morbirosei type strain, LMG23360T isolated from pineapple rot.</title>
        <authorList>
            <person name="Smits T.H."/>
            <person name="Palmer M."/>
            <person name="Venter S.N."/>
            <person name="Duffy B."/>
            <person name="Steenkamp E.T."/>
            <person name="Chan W.Y."/>
            <person name="Coutinho T.A."/>
            <person name="Coetzee M.P."/>
            <person name="De Maayer P."/>
        </authorList>
    </citation>
    <scope>NUCLEOTIDE SEQUENCE [LARGE SCALE GENOMIC DNA]</scope>
    <source>
        <strain evidence="7">LMG 23360</strain>
    </source>
</reference>